<keyword evidence="1" id="KW-0472">Membrane</keyword>
<dbReference type="Proteomes" id="UP000002714">
    <property type="component" value="Chromosome"/>
</dbReference>
<evidence type="ECO:0000256" key="1">
    <source>
        <dbReference type="SAM" id="Phobius"/>
    </source>
</evidence>
<dbReference type="HOGENOM" id="CLU_115436_0_0_7"/>
<keyword evidence="3" id="KW-1185">Reference proteome</keyword>
<name>Q30UE7_SULDN</name>
<dbReference type="KEGG" id="tdn:Suden_0103"/>
<dbReference type="STRING" id="326298.Suden_0103"/>
<reference evidence="2 3" key="1">
    <citation type="journal article" date="2008" name="Appl. Environ. Microbiol.">
        <title>Genome of the epsilonproteobacterial chemolithoautotroph Sulfurimonas denitrificans.</title>
        <authorList>
            <person name="Sievert S.M."/>
            <person name="Scott K.M."/>
            <person name="Klotz M.G."/>
            <person name="Chain P.S.G."/>
            <person name="Hauser L.J."/>
            <person name="Hemp J."/>
            <person name="Huegler M."/>
            <person name="Land M."/>
            <person name="Lapidus A."/>
            <person name="Larimer F.W."/>
            <person name="Lucas S."/>
            <person name="Malfatti S.A."/>
            <person name="Meyer F."/>
            <person name="Paulsen I.T."/>
            <person name="Ren Q."/>
            <person name="Simon J."/>
            <person name="Bailey K."/>
            <person name="Diaz E."/>
            <person name="Fitzpatrick K.A."/>
            <person name="Glover B."/>
            <person name="Gwatney N."/>
            <person name="Korajkic A."/>
            <person name="Long A."/>
            <person name="Mobberley J.M."/>
            <person name="Pantry S.N."/>
            <person name="Pazder G."/>
            <person name="Peterson S."/>
            <person name="Quintanilla J.D."/>
            <person name="Sprinkle R."/>
            <person name="Stephens J."/>
            <person name="Thomas P."/>
            <person name="Vaughn R."/>
            <person name="Weber M.J."/>
            <person name="Wooten L.L."/>
        </authorList>
    </citation>
    <scope>NUCLEOTIDE SEQUENCE [LARGE SCALE GENOMIC DNA]</scope>
    <source>
        <strain evidence="3">ATCC 33889 / DSM 1251</strain>
    </source>
</reference>
<evidence type="ECO:0000313" key="2">
    <source>
        <dbReference type="EMBL" id="ABB43384.1"/>
    </source>
</evidence>
<dbReference type="RefSeq" id="WP_011371739.1">
    <property type="nucleotide sequence ID" value="NC_007575.1"/>
</dbReference>
<protein>
    <submittedName>
        <fullName evidence="2">NorG Nonelectrogenic quinone-oxidizing nitric oxide reductase subunit II</fullName>
    </submittedName>
</protein>
<dbReference type="EMBL" id="CP000153">
    <property type="protein sequence ID" value="ABB43384.1"/>
    <property type="molecule type" value="Genomic_DNA"/>
</dbReference>
<dbReference type="eggNOG" id="COG1622">
    <property type="taxonomic scope" value="Bacteria"/>
</dbReference>
<dbReference type="InterPro" id="IPR008972">
    <property type="entry name" value="Cupredoxin"/>
</dbReference>
<dbReference type="OrthoDB" id="12590at2"/>
<organism evidence="2 3">
    <name type="scientific">Sulfurimonas denitrificans (strain ATCC 33889 / DSM 1251)</name>
    <name type="common">Thiomicrospira denitrificans (strain ATCC 33889 / DSM 1251)</name>
    <dbReference type="NCBI Taxonomy" id="326298"/>
    <lineage>
        <taxon>Bacteria</taxon>
        <taxon>Pseudomonadati</taxon>
        <taxon>Campylobacterota</taxon>
        <taxon>Epsilonproteobacteria</taxon>
        <taxon>Campylobacterales</taxon>
        <taxon>Sulfurimonadaceae</taxon>
        <taxon>Sulfurimonas</taxon>
    </lineage>
</organism>
<sequence>MTDSVDVLNMLKIVYTLYTLAVISLICWFGLGVVNPKGKPRIVKASTFYVYVGVLITVGVAIHIVTFNKIPWVEIDFKRDSLKASQVVNITIEDHKFILPSPIIELKCNEYVMFDVISKDLTYGFGIFRQNNSMVTQMQVVPGNKNDLMWKFGKNGVYHLRSTEYSGPKGAHMYIKDVFEVTGCIEDDKYSQKRGSL</sequence>
<feature type="transmembrane region" description="Helical" evidence="1">
    <location>
        <begin position="13"/>
        <end position="34"/>
    </location>
</feature>
<dbReference type="SUPFAM" id="SSF49503">
    <property type="entry name" value="Cupredoxins"/>
    <property type="match status" value="1"/>
</dbReference>
<gene>
    <name evidence="2" type="ordered locus">Suden_0103</name>
</gene>
<keyword evidence="1" id="KW-1133">Transmembrane helix</keyword>
<feature type="transmembrane region" description="Helical" evidence="1">
    <location>
        <begin position="46"/>
        <end position="65"/>
    </location>
</feature>
<proteinExistence type="predicted"/>
<dbReference type="Gene3D" id="2.60.40.420">
    <property type="entry name" value="Cupredoxins - blue copper proteins"/>
    <property type="match status" value="1"/>
</dbReference>
<accession>Q30UE7</accession>
<dbReference type="AlphaFoldDB" id="Q30UE7"/>
<evidence type="ECO:0000313" key="3">
    <source>
        <dbReference type="Proteomes" id="UP000002714"/>
    </source>
</evidence>
<keyword evidence="1" id="KW-0812">Transmembrane</keyword>